<gene>
    <name evidence="1" type="ORF">AELL_1463</name>
    <name evidence="2" type="ORF">CP962_12395</name>
</gene>
<dbReference type="Proteomes" id="UP000262582">
    <property type="component" value="Chromosome"/>
</dbReference>
<name>A0A347U8E7_9BACT</name>
<reference evidence="2 4" key="1">
    <citation type="submission" date="2017-09" db="EMBL/GenBank/DDBJ databases">
        <title>Genomics of the genus Arcobacter.</title>
        <authorList>
            <person name="Perez-Cataluna A."/>
            <person name="Figueras M.J."/>
            <person name="Salas-Masso N."/>
        </authorList>
    </citation>
    <scope>NUCLEOTIDE SEQUENCE [LARGE SCALE GENOMIC DNA]</scope>
    <source>
        <strain evidence="2 4">CECT 7837</strain>
    </source>
</reference>
<dbReference type="Proteomes" id="UP000290588">
    <property type="component" value="Unassembled WGS sequence"/>
</dbReference>
<evidence type="ECO:0000313" key="2">
    <source>
        <dbReference type="EMBL" id="RXI29013.1"/>
    </source>
</evidence>
<keyword evidence="3" id="KW-1185">Reference proteome</keyword>
<sequence length="73" mass="8622">MSACQIYYKNRIPNDQQHLIKKVTVNELFEAFEKSFPSLDEKKHNFEKVVNMGKNFYLGFDGLFYKLDLGEVL</sequence>
<dbReference type="AlphaFoldDB" id="A0A347U8E7"/>
<organism evidence="2 4">
    <name type="scientific">Arcobacter ellisii</name>
    <dbReference type="NCBI Taxonomy" id="913109"/>
    <lineage>
        <taxon>Bacteria</taxon>
        <taxon>Pseudomonadati</taxon>
        <taxon>Campylobacterota</taxon>
        <taxon>Epsilonproteobacteria</taxon>
        <taxon>Campylobacterales</taxon>
        <taxon>Arcobacteraceae</taxon>
        <taxon>Arcobacter</taxon>
    </lineage>
</organism>
<dbReference type="RefSeq" id="WP_118917312.1">
    <property type="nucleotide sequence ID" value="NZ_CP032097.1"/>
</dbReference>
<reference evidence="1 3" key="2">
    <citation type="submission" date="2018-08" db="EMBL/GenBank/DDBJ databases">
        <title>Complete genome of the Arcobacter ellisii type strain LMG 26155.</title>
        <authorList>
            <person name="Miller W.G."/>
            <person name="Yee E."/>
            <person name="Bono J.L."/>
        </authorList>
    </citation>
    <scope>NUCLEOTIDE SEQUENCE [LARGE SCALE GENOMIC DNA]</scope>
    <source>
        <strain evidence="1 3">LMG 26155</strain>
    </source>
</reference>
<dbReference type="OrthoDB" id="9974279at2"/>
<protein>
    <submittedName>
        <fullName evidence="2">Uncharacterized protein</fullName>
    </submittedName>
</protein>
<evidence type="ECO:0000313" key="4">
    <source>
        <dbReference type="Proteomes" id="UP000290588"/>
    </source>
</evidence>
<dbReference type="EMBL" id="NXIG01000015">
    <property type="protein sequence ID" value="RXI29013.1"/>
    <property type="molecule type" value="Genomic_DNA"/>
</dbReference>
<evidence type="ECO:0000313" key="1">
    <source>
        <dbReference type="EMBL" id="AXX95125.1"/>
    </source>
</evidence>
<evidence type="ECO:0000313" key="3">
    <source>
        <dbReference type="Proteomes" id="UP000262582"/>
    </source>
</evidence>
<proteinExistence type="predicted"/>
<accession>A0A347U8E7</accession>
<dbReference type="EMBL" id="CP032097">
    <property type="protein sequence ID" value="AXX95125.1"/>
    <property type="molecule type" value="Genomic_DNA"/>
</dbReference>
<dbReference type="KEGG" id="aell:AELL_1463"/>